<dbReference type="GO" id="GO:0046872">
    <property type="term" value="F:metal ion binding"/>
    <property type="evidence" value="ECO:0007669"/>
    <property type="project" value="UniProtKB-KW"/>
</dbReference>
<dbReference type="PANTHER" id="PTHR12001:SF71">
    <property type="entry name" value="(2E,6E)-FARNESYL DIPHOSPHATE SYNTHASE"/>
    <property type="match status" value="1"/>
</dbReference>
<dbReference type="CDD" id="cd00685">
    <property type="entry name" value="Trans_IPPS_HT"/>
    <property type="match status" value="1"/>
</dbReference>
<proteinExistence type="inferred from homology"/>
<feature type="region of interest" description="Disordered" evidence="4">
    <location>
        <begin position="1"/>
        <end position="20"/>
    </location>
</feature>
<organism evidence="5 6">
    <name type="scientific">Amycolatopsis carbonis</name>
    <dbReference type="NCBI Taxonomy" id="715471"/>
    <lineage>
        <taxon>Bacteria</taxon>
        <taxon>Bacillati</taxon>
        <taxon>Actinomycetota</taxon>
        <taxon>Actinomycetes</taxon>
        <taxon>Pseudonocardiales</taxon>
        <taxon>Pseudonocardiaceae</taxon>
        <taxon>Amycolatopsis</taxon>
    </lineage>
</organism>
<evidence type="ECO:0000256" key="4">
    <source>
        <dbReference type="SAM" id="MobiDB-lite"/>
    </source>
</evidence>
<dbReference type="SFLD" id="SFLDS00005">
    <property type="entry name" value="Isoprenoid_Synthase_Type_I"/>
    <property type="match status" value="1"/>
</dbReference>
<dbReference type="PROSITE" id="PS00723">
    <property type="entry name" value="POLYPRENYL_SYNTHASE_1"/>
    <property type="match status" value="1"/>
</dbReference>
<dbReference type="EMBL" id="CP127294">
    <property type="protein sequence ID" value="WIX77604.1"/>
    <property type="molecule type" value="Genomic_DNA"/>
</dbReference>
<dbReference type="PANTHER" id="PTHR12001">
    <property type="entry name" value="GERANYLGERANYL PYROPHOSPHATE SYNTHASE"/>
    <property type="match status" value="1"/>
</dbReference>
<dbReference type="Gene3D" id="1.10.600.10">
    <property type="entry name" value="Farnesyl Diphosphate Synthase"/>
    <property type="match status" value="1"/>
</dbReference>
<evidence type="ECO:0000313" key="5">
    <source>
        <dbReference type="EMBL" id="WIX77604.1"/>
    </source>
</evidence>
<keyword evidence="3" id="KW-0808">Transferase</keyword>
<protein>
    <submittedName>
        <fullName evidence="5">Polyprenyl synthetase family protein</fullName>
    </submittedName>
</protein>
<evidence type="ECO:0000256" key="3">
    <source>
        <dbReference type="RuleBase" id="RU004466"/>
    </source>
</evidence>
<evidence type="ECO:0000256" key="2">
    <source>
        <dbReference type="ARBA" id="ARBA00022842"/>
    </source>
</evidence>
<dbReference type="GO" id="GO:0008299">
    <property type="term" value="P:isoprenoid biosynthetic process"/>
    <property type="evidence" value="ECO:0007669"/>
    <property type="project" value="InterPro"/>
</dbReference>
<dbReference type="InterPro" id="IPR033749">
    <property type="entry name" value="Polyprenyl_synt_CS"/>
</dbReference>
<dbReference type="AlphaFoldDB" id="A0A9Y2MW52"/>
<gene>
    <name evidence="5" type="ORF">QRX50_40390</name>
</gene>
<keyword evidence="1" id="KW-0479">Metal-binding</keyword>
<dbReference type="GO" id="GO:0004659">
    <property type="term" value="F:prenyltransferase activity"/>
    <property type="evidence" value="ECO:0007669"/>
    <property type="project" value="InterPro"/>
</dbReference>
<keyword evidence="2" id="KW-0460">Magnesium</keyword>
<accession>A0A9Y2MW52</accession>
<feature type="compositionally biased region" description="Low complexity" evidence="4">
    <location>
        <begin position="7"/>
        <end position="18"/>
    </location>
</feature>
<reference evidence="5 6" key="1">
    <citation type="submission" date="2023-06" db="EMBL/GenBank/DDBJ databases">
        <authorList>
            <person name="Oyuntsetseg B."/>
            <person name="Kim S.B."/>
        </authorList>
    </citation>
    <scope>NUCLEOTIDE SEQUENCE [LARGE SCALE GENOMIC DNA]</scope>
    <source>
        <strain evidence="5 6">2-15</strain>
    </source>
</reference>
<dbReference type="InterPro" id="IPR008949">
    <property type="entry name" value="Isoprenoid_synthase_dom_sf"/>
</dbReference>
<sequence length="349" mass="36035">MTATMRPAAEAAPAVPAALGRTRDTVQPALREAVGRLDETSRAISAYHLGWTEADGTPVSGNGGKAVRPALAVLSALAAGAPAETGVPGAVAVELVHNFSLVHDDLMDGDTERRHRPTVWALWGAPAAILTGDAMLALAQEVVLDSGSPHAIPAARLLSETTRRLIHGQVLDVQFEQRDDVTLPECLSMAGGKTGALLSGSAAIGAVLAGAPAETVDALAVFGEEVGLAFQLVDDVLGIWGDAAVTGKPVYSDLRARKKSLPVTYAVTHGGAKGRELAEWLAGEETGGAADEAELARVAALVESAGGREWATAEAARRVATAERALSAIPSGPREELIDIARFIVHREA</sequence>
<dbReference type="RefSeq" id="WP_285968344.1">
    <property type="nucleotide sequence ID" value="NZ_CP127294.1"/>
</dbReference>
<dbReference type="SFLD" id="SFLDG01017">
    <property type="entry name" value="Polyprenyl_Transferase_Like"/>
    <property type="match status" value="1"/>
</dbReference>
<dbReference type="KEGG" id="acab:QRX50_40390"/>
<dbReference type="Proteomes" id="UP001236014">
    <property type="component" value="Chromosome"/>
</dbReference>
<name>A0A9Y2MW52_9PSEU</name>
<dbReference type="SUPFAM" id="SSF48576">
    <property type="entry name" value="Terpenoid synthases"/>
    <property type="match status" value="1"/>
</dbReference>
<comment type="similarity">
    <text evidence="3">Belongs to the FPP/GGPP synthase family.</text>
</comment>
<evidence type="ECO:0000313" key="6">
    <source>
        <dbReference type="Proteomes" id="UP001236014"/>
    </source>
</evidence>
<dbReference type="Pfam" id="PF00348">
    <property type="entry name" value="polyprenyl_synt"/>
    <property type="match status" value="1"/>
</dbReference>
<dbReference type="PROSITE" id="PS00444">
    <property type="entry name" value="POLYPRENYL_SYNTHASE_2"/>
    <property type="match status" value="1"/>
</dbReference>
<evidence type="ECO:0000256" key="1">
    <source>
        <dbReference type="ARBA" id="ARBA00022723"/>
    </source>
</evidence>
<keyword evidence="6" id="KW-1185">Reference proteome</keyword>
<dbReference type="InterPro" id="IPR000092">
    <property type="entry name" value="Polyprenyl_synt"/>
</dbReference>